<sequence length="611" mass="68422">MADLLVAAAEVATTLADESGAVLDLTNQQLAFVKEHAIAYAAAHGLLVRRPRDPSTLDDAPSAFVHIPLCLLPVPFPRQHFERGIQLSPIYGRLVDRVSRDVAWLHNCVQNVGTEDAFTLRLLELSKMVQLEGVQQLTYLGIHRSDYMLHYKQEQDQVTQQQQHLLQVELNTIASSFGCISSLVSDMHRYILAQPYARTYCCYARLRCYCVFTVCNYFFTFFVFYFWLFCAFFLQFADAGALRFLLNRFGAEMVALEKHYGIATAEYRTALPQNDAITEIPNALAAAYEQYGVKQCVFFAFIVVLLMDVFMRVPAAVCVYCLLTSCGYRYVAVGHTSAVVMFVVQPNETNAIDQRWLEYKLWEHHGIQVLRRTLAEVDAHGKLVERDGKRTLNLDGREVAVAYYRSAYTPNDYPTEQEWAGRTIIERSFAIKCPSIAYHLAGTKKVQQVLADPVILRRFMSEEEATQLESSFAGLYGLEINSPTVEEVKKMAIANPHAYVLKPQREGGGNNLYGDEVASAIQSMSPAELESYILMERIFPNENPAILVRNSATSSGPTISELGMFITSLFDGEGKEIVNKHAGHLLRTKLSGTDEGGVATGFSVISSPLLI</sequence>
<feature type="binding site" evidence="11">
    <location>
        <position position="587"/>
    </location>
    <ligand>
        <name>substrate</name>
    </ligand>
</feature>
<feature type="binding site" evidence="11">
    <location>
        <begin position="502"/>
        <end position="511"/>
    </location>
    <ligand>
        <name>ATP</name>
        <dbReference type="ChEBI" id="CHEBI:30616"/>
    </ligand>
</feature>
<dbReference type="Gene3D" id="3.30.1490.80">
    <property type="match status" value="1"/>
</dbReference>
<keyword evidence="7 10" id="KW-0547">Nucleotide-binding</keyword>
<reference evidence="15" key="2">
    <citation type="submission" date="2015-06" db="UniProtKB">
        <authorList>
            <consortium name="EnsemblProtists"/>
        </authorList>
    </citation>
    <scope>IDENTIFICATION</scope>
    <source>
        <strain evidence="15">Emoy2</strain>
    </source>
</reference>
<feature type="binding site" evidence="11">
    <location>
        <position position="595"/>
    </location>
    <ligand>
        <name>ATP</name>
        <dbReference type="ChEBI" id="CHEBI:30616"/>
    </ligand>
</feature>
<evidence type="ECO:0000256" key="13">
    <source>
        <dbReference type="SAM" id="Phobius"/>
    </source>
</evidence>
<dbReference type="InterPro" id="IPR014042">
    <property type="entry name" value="Glutathione_synthase_a-hlx"/>
</dbReference>
<dbReference type="InParanoid" id="M4BE14"/>
<keyword evidence="4 10" id="KW-0436">Ligase</keyword>
<reference evidence="16" key="1">
    <citation type="journal article" date="2010" name="Science">
        <title>Signatures of adaptation to obligate biotrophy in the Hyaloperonospora arabidopsidis genome.</title>
        <authorList>
            <person name="Baxter L."/>
            <person name="Tripathy S."/>
            <person name="Ishaque N."/>
            <person name="Boot N."/>
            <person name="Cabral A."/>
            <person name="Kemen E."/>
            <person name="Thines M."/>
            <person name="Ah-Fong A."/>
            <person name="Anderson R."/>
            <person name="Badejoko W."/>
            <person name="Bittner-Eddy P."/>
            <person name="Boore J.L."/>
            <person name="Chibucos M.C."/>
            <person name="Coates M."/>
            <person name="Dehal P."/>
            <person name="Delehaunty K."/>
            <person name="Dong S."/>
            <person name="Downton P."/>
            <person name="Dumas B."/>
            <person name="Fabro G."/>
            <person name="Fronick C."/>
            <person name="Fuerstenberg S.I."/>
            <person name="Fulton L."/>
            <person name="Gaulin E."/>
            <person name="Govers F."/>
            <person name="Hughes L."/>
            <person name="Humphray S."/>
            <person name="Jiang R.H."/>
            <person name="Judelson H."/>
            <person name="Kamoun S."/>
            <person name="Kyung K."/>
            <person name="Meijer H."/>
            <person name="Minx P."/>
            <person name="Morris P."/>
            <person name="Nelson J."/>
            <person name="Phuntumart V."/>
            <person name="Qutob D."/>
            <person name="Rehmany A."/>
            <person name="Rougon-Cardoso A."/>
            <person name="Ryden P."/>
            <person name="Torto-Alalibo T."/>
            <person name="Studholme D."/>
            <person name="Wang Y."/>
            <person name="Win J."/>
            <person name="Wood J."/>
            <person name="Clifton S.W."/>
            <person name="Rogers J."/>
            <person name="Van den Ackerveken G."/>
            <person name="Jones J.D."/>
            <person name="McDowell J.M."/>
            <person name="Beynon J."/>
            <person name="Tyler B.M."/>
        </authorList>
    </citation>
    <scope>NUCLEOTIDE SEQUENCE [LARGE SCALE GENOMIC DNA]</scope>
    <source>
        <strain evidence="16">Emoy2</strain>
    </source>
</reference>
<keyword evidence="16" id="KW-1185">Reference proteome</keyword>
<dbReference type="EnsemblProtists" id="HpaT804532">
    <property type="protein sequence ID" value="HpaP804532"/>
    <property type="gene ID" value="HpaG804532"/>
</dbReference>
<dbReference type="InterPro" id="IPR016185">
    <property type="entry name" value="PreATP-grasp_dom_sf"/>
</dbReference>
<evidence type="ECO:0000256" key="11">
    <source>
        <dbReference type="PIRSR" id="PIRSR001558-1"/>
    </source>
</evidence>
<keyword evidence="9 10" id="KW-0460">Magnesium</keyword>
<dbReference type="OMA" id="FEAHKNM"/>
<evidence type="ECO:0000259" key="14">
    <source>
        <dbReference type="Pfam" id="PF03199"/>
    </source>
</evidence>
<dbReference type="EC" id="6.3.2.3" evidence="10"/>
<dbReference type="PIRSF" id="PIRSF001558">
    <property type="entry name" value="GSHase"/>
    <property type="match status" value="1"/>
</dbReference>
<evidence type="ECO:0000256" key="3">
    <source>
        <dbReference type="ARBA" id="ARBA00011738"/>
    </source>
</evidence>
<feature type="binding site" evidence="11">
    <location>
        <begin position="535"/>
        <end position="538"/>
    </location>
    <ligand>
        <name>ATP</name>
        <dbReference type="ChEBI" id="CHEBI:30616"/>
    </ligand>
</feature>
<dbReference type="Gene3D" id="1.10.1080.10">
    <property type="entry name" value="Glutathione Synthetase, Chain A, domain 3"/>
    <property type="match status" value="1"/>
</dbReference>
<dbReference type="SUPFAM" id="SSF52440">
    <property type="entry name" value="PreATP-grasp domain"/>
    <property type="match status" value="1"/>
</dbReference>
<keyword evidence="13" id="KW-1133">Transmembrane helix</keyword>
<proteinExistence type="inferred from homology"/>
<evidence type="ECO:0000313" key="16">
    <source>
        <dbReference type="Proteomes" id="UP000011713"/>
    </source>
</evidence>
<feature type="domain" description="Glutathione synthase substrate-binding" evidence="14">
    <location>
        <begin position="338"/>
        <end position="441"/>
    </location>
</feature>
<dbReference type="Gene3D" id="3.30.1490.50">
    <property type="match status" value="1"/>
</dbReference>
<comment type="similarity">
    <text evidence="2 10">Belongs to the eukaryotic GSH synthase family.</text>
</comment>
<dbReference type="GO" id="GO:0043295">
    <property type="term" value="F:glutathione binding"/>
    <property type="evidence" value="ECO:0007669"/>
    <property type="project" value="UniProtKB-UniRule"/>
</dbReference>
<evidence type="ECO:0000256" key="5">
    <source>
        <dbReference type="ARBA" id="ARBA00022684"/>
    </source>
</evidence>
<dbReference type="InterPro" id="IPR004887">
    <property type="entry name" value="GSH_synth_subst-bd"/>
</dbReference>
<dbReference type="HOGENOM" id="CLU_025152_2_1_1"/>
<dbReference type="EMBL" id="JH598169">
    <property type="status" value="NOT_ANNOTATED_CDS"/>
    <property type="molecule type" value="Genomic_DNA"/>
</dbReference>
<evidence type="ECO:0000256" key="4">
    <source>
        <dbReference type="ARBA" id="ARBA00022598"/>
    </source>
</evidence>
<keyword evidence="5 10" id="KW-0317">Glutathione biosynthesis</keyword>
<evidence type="ECO:0000256" key="2">
    <source>
        <dbReference type="ARBA" id="ARBA00010385"/>
    </source>
</evidence>
<dbReference type="GO" id="GO:0000287">
    <property type="term" value="F:magnesium ion binding"/>
    <property type="evidence" value="ECO:0007669"/>
    <property type="project" value="UniProtKB-UniRule"/>
</dbReference>
<dbReference type="GO" id="GO:0005524">
    <property type="term" value="F:ATP binding"/>
    <property type="evidence" value="ECO:0007669"/>
    <property type="project" value="UniProtKB-UniRule"/>
</dbReference>
<dbReference type="InterPro" id="IPR005615">
    <property type="entry name" value="Glutathione_synthase"/>
</dbReference>
<comment type="cofactor">
    <cofactor evidence="10 12">
        <name>Mg(2+)</name>
        <dbReference type="ChEBI" id="CHEBI:18420"/>
    </cofactor>
    <text evidence="10 12">Binds 1 Mg(2+) ion per subunit.</text>
</comment>
<dbReference type="Gene3D" id="3.40.50.1760">
    <property type="entry name" value="Glutathione synthase, substrate-binding domain superfamily, eukaryotic"/>
    <property type="match status" value="1"/>
</dbReference>
<feature type="binding site" evidence="11">
    <location>
        <position position="444"/>
    </location>
    <ligand>
        <name>ATP</name>
        <dbReference type="ChEBI" id="CHEBI:30616"/>
    </ligand>
</feature>
<feature type="binding site" evidence="11">
    <location>
        <position position="589"/>
    </location>
    <ligand>
        <name>ATP</name>
        <dbReference type="ChEBI" id="CHEBI:30616"/>
    </ligand>
</feature>
<dbReference type="AlphaFoldDB" id="M4BE14"/>
<dbReference type="VEuPathDB" id="FungiDB:HpaG804532"/>
<accession>M4BE14</accession>
<name>M4BE14_HYAAE</name>
<feature type="binding site" evidence="12">
    <location>
        <position position="506"/>
    </location>
    <ligand>
        <name>Mg(2+)</name>
        <dbReference type="ChEBI" id="CHEBI:18420"/>
    </ligand>
</feature>
<dbReference type="SUPFAM" id="SSF56059">
    <property type="entry name" value="Glutathione synthetase ATP-binding domain-like"/>
    <property type="match status" value="1"/>
</dbReference>
<dbReference type="InterPro" id="IPR014049">
    <property type="entry name" value="Glutathione_synthase_N_euk"/>
</dbReference>
<dbReference type="STRING" id="559515.M4BE14"/>
<dbReference type="Pfam" id="PF03199">
    <property type="entry name" value="GSH_synthase"/>
    <property type="match status" value="1"/>
</dbReference>
<organism evidence="15 16">
    <name type="scientific">Hyaloperonospora arabidopsidis (strain Emoy2)</name>
    <name type="common">Downy mildew agent</name>
    <name type="synonym">Peronospora arabidopsidis</name>
    <dbReference type="NCBI Taxonomy" id="559515"/>
    <lineage>
        <taxon>Eukaryota</taxon>
        <taxon>Sar</taxon>
        <taxon>Stramenopiles</taxon>
        <taxon>Oomycota</taxon>
        <taxon>Peronosporomycetes</taxon>
        <taxon>Peronosporales</taxon>
        <taxon>Peronosporaceae</taxon>
        <taxon>Hyaloperonospora</taxon>
    </lineage>
</organism>
<comment type="pathway">
    <text evidence="1 10">Sulfur metabolism; glutathione biosynthesis; glutathione from L-cysteine and L-glutamate: step 2/2.</text>
</comment>
<dbReference type="InterPro" id="IPR014709">
    <property type="entry name" value="Glutathione_synthase_C_euk"/>
</dbReference>
<feature type="binding site" evidence="11">
    <location>
        <position position="354"/>
    </location>
    <ligand>
        <name>substrate</name>
    </ligand>
</feature>
<dbReference type="PANTHER" id="PTHR11130">
    <property type="entry name" value="GLUTATHIONE SYNTHETASE"/>
    <property type="match status" value="1"/>
</dbReference>
<evidence type="ECO:0000256" key="10">
    <source>
        <dbReference type="PIRNR" id="PIRNR001558"/>
    </source>
</evidence>
<comment type="subunit">
    <text evidence="3">Homodimer.</text>
</comment>
<keyword evidence="8 10" id="KW-0067">ATP-binding</keyword>
<dbReference type="InterPro" id="IPR037013">
    <property type="entry name" value="GSH-S_sub-bd_sf"/>
</dbReference>
<dbReference type="PANTHER" id="PTHR11130:SF0">
    <property type="entry name" value="GLUTATHIONE SYNTHETASE"/>
    <property type="match status" value="1"/>
</dbReference>
<evidence type="ECO:0000256" key="6">
    <source>
        <dbReference type="ARBA" id="ARBA00022723"/>
    </source>
</evidence>
<dbReference type="GO" id="GO:0004363">
    <property type="term" value="F:glutathione synthase activity"/>
    <property type="evidence" value="ECO:0007669"/>
    <property type="project" value="UniProtKB-UniRule"/>
</dbReference>
<keyword evidence="13" id="KW-0472">Membrane</keyword>
<evidence type="ECO:0000256" key="9">
    <source>
        <dbReference type="ARBA" id="ARBA00022842"/>
    </source>
</evidence>
<dbReference type="FunFam" id="3.30.1490.50:FF:000002">
    <property type="entry name" value="Glutathione synthetase"/>
    <property type="match status" value="1"/>
</dbReference>
<dbReference type="Proteomes" id="UP000011713">
    <property type="component" value="Unassembled WGS sequence"/>
</dbReference>
<evidence type="ECO:0000256" key="7">
    <source>
        <dbReference type="ARBA" id="ARBA00022741"/>
    </source>
</evidence>
<evidence type="ECO:0000256" key="12">
    <source>
        <dbReference type="PIRSR" id="PIRSR001558-2"/>
    </source>
</evidence>
<dbReference type="UniPathway" id="UPA00142">
    <property type="reaction ID" value="UER00210"/>
</dbReference>
<protein>
    <recommendedName>
        <fullName evidence="10">Glutathione synthetase</fullName>
        <shortName evidence="10">GSH-S</shortName>
        <ecNumber evidence="10">6.3.2.3</ecNumber>
    </recommendedName>
</protein>
<dbReference type="FunFam" id="3.40.50.1760:FF:000001">
    <property type="entry name" value="Glutathione synthetase"/>
    <property type="match status" value="1"/>
</dbReference>
<dbReference type="eggNOG" id="KOG0021">
    <property type="taxonomic scope" value="Eukaryota"/>
</dbReference>
<evidence type="ECO:0000256" key="8">
    <source>
        <dbReference type="ARBA" id="ARBA00022840"/>
    </source>
</evidence>
<comment type="catalytic activity">
    <reaction evidence="10">
        <text>gamma-L-glutamyl-L-cysteine + glycine + ATP = glutathione + ADP + phosphate + H(+)</text>
        <dbReference type="Rhea" id="RHEA:13557"/>
        <dbReference type="ChEBI" id="CHEBI:15378"/>
        <dbReference type="ChEBI" id="CHEBI:30616"/>
        <dbReference type="ChEBI" id="CHEBI:43474"/>
        <dbReference type="ChEBI" id="CHEBI:57305"/>
        <dbReference type="ChEBI" id="CHEBI:57925"/>
        <dbReference type="ChEBI" id="CHEBI:58173"/>
        <dbReference type="ChEBI" id="CHEBI:456216"/>
        <dbReference type="EC" id="6.3.2.3"/>
    </reaction>
</comment>
<keyword evidence="6 10" id="KW-0479">Metal-binding</keyword>
<dbReference type="Pfam" id="PF03917">
    <property type="entry name" value="GSH_synth_ATP"/>
    <property type="match status" value="2"/>
</dbReference>
<evidence type="ECO:0000256" key="1">
    <source>
        <dbReference type="ARBA" id="ARBA00004965"/>
    </source>
</evidence>
<dbReference type="GO" id="GO:0005829">
    <property type="term" value="C:cytosol"/>
    <property type="evidence" value="ECO:0007669"/>
    <property type="project" value="TreeGrafter"/>
</dbReference>
<feature type="binding site" evidence="11">
    <location>
        <position position="513"/>
    </location>
    <ligand>
        <name>ATP</name>
        <dbReference type="ChEBI" id="CHEBI:30616"/>
    </ligand>
</feature>
<evidence type="ECO:0000313" key="15">
    <source>
        <dbReference type="EnsemblProtists" id="HpaP804532"/>
    </source>
</evidence>
<feature type="transmembrane region" description="Helical" evidence="13">
    <location>
        <begin position="217"/>
        <end position="237"/>
    </location>
</feature>
<keyword evidence="13" id="KW-0812">Transmembrane</keyword>
<dbReference type="FunCoup" id="M4BE14">
    <property type="interactions" value="401"/>
</dbReference>
<feature type="binding site" evidence="11">
    <location>
        <position position="561"/>
    </location>
    <ligand>
        <name>ATP</name>
        <dbReference type="ChEBI" id="CHEBI:30616"/>
    </ligand>
</feature>
<dbReference type="Gene3D" id="3.30.470.20">
    <property type="entry name" value="ATP-grasp fold, B domain"/>
    <property type="match status" value="2"/>
</dbReference>